<dbReference type="InterPro" id="IPR027558">
    <property type="entry name" value="Pre_pil_HX9DG_C"/>
</dbReference>
<keyword evidence="3" id="KW-1185">Reference proteome</keyword>
<protein>
    <submittedName>
        <fullName evidence="2">Putative major pilin subunit</fullName>
    </submittedName>
</protein>
<proteinExistence type="predicted"/>
<evidence type="ECO:0000313" key="2">
    <source>
        <dbReference type="EMBL" id="QEH31775.1"/>
    </source>
</evidence>
<dbReference type="PROSITE" id="PS00409">
    <property type="entry name" value="PROKAR_NTER_METHYL"/>
    <property type="match status" value="1"/>
</dbReference>
<dbReference type="PANTHER" id="PTHR30093:SF2">
    <property type="entry name" value="TYPE II SECRETION SYSTEM PROTEIN H"/>
    <property type="match status" value="1"/>
</dbReference>
<accession>A0A5B9VVF9</accession>
<dbReference type="Gene3D" id="3.30.700.10">
    <property type="entry name" value="Glycoprotein, Type 4 Pilin"/>
    <property type="match status" value="1"/>
</dbReference>
<dbReference type="AlphaFoldDB" id="A0A5B9VVF9"/>
<feature type="domain" description="DUF1559" evidence="1">
    <location>
        <begin position="38"/>
        <end position="306"/>
    </location>
</feature>
<dbReference type="Pfam" id="PF07596">
    <property type="entry name" value="SBP_bac_10"/>
    <property type="match status" value="1"/>
</dbReference>
<sequence>MPARPIRRAVRRGFTLIELLVVIAIIAILIALLLPAVQSAREAARRAQCTNNLKQIALAAINYESSSGCLPPGHFFTRYSWGYYYGSNCFVQMLQYFEQQAVSNAFNFNLSSYDSPNHTVAGAALSSLWCPSDAAASERFPIDADLQNYYGPPAPGFAGVIFSSYASNNGPWAMYYDLSSPDLDPAVAPLAYRAWVAATRGVIFPGSSIRLGGITDGTSNTLLFGEHAHGILAPGDQKTSQHWHSGWWGDTQFDTINTINAYKTLRSAIASGAWWIALRSASSFHPGGANFALCDGSVRFLKETIDTWPTDPATGYDPVGVAYGPNYGEYYMGTAKPRVYQALSTRDGGEVISSDAY</sequence>
<organism evidence="2 3">
    <name type="scientific">Aquisphaera giovannonii</name>
    <dbReference type="NCBI Taxonomy" id="406548"/>
    <lineage>
        <taxon>Bacteria</taxon>
        <taxon>Pseudomonadati</taxon>
        <taxon>Planctomycetota</taxon>
        <taxon>Planctomycetia</taxon>
        <taxon>Isosphaerales</taxon>
        <taxon>Isosphaeraceae</taxon>
        <taxon>Aquisphaera</taxon>
    </lineage>
</organism>
<dbReference type="NCBIfam" id="TIGR04294">
    <property type="entry name" value="pre_pil_HX9DG"/>
    <property type="match status" value="1"/>
</dbReference>
<dbReference type="InterPro" id="IPR045584">
    <property type="entry name" value="Pilin-like"/>
</dbReference>
<dbReference type="KEGG" id="agv:OJF2_02400"/>
<evidence type="ECO:0000259" key="1">
    <source>
        <dbReference type="Pfam" id="PF07596"/>
    </source>
</evidence>
<dbReference type="Proteomes" id="UP000324233">
    <property type="component" value="Chromosome"/>
</dbReference>
<dbReference type="PANTHER" id="PTHR30093">
    <property type="entry name" value="GENERAL SECRETION PATHWAY PROTEIN G"/>
    <property type="match status" value="1"/>
</dbReference>
<dbReference type="Pfam" id="PF07963">
    <property type="entry name" value="N_methyl"/>
    <property type="match status" value="1"/>
</dbReference>
<gene>
    <name evidence="2" type="ORF">OJF2_02400</name>
</gene>
<dbReference type="OrthoDB" id="262194at2"/>
<dbReference type="InterPro" id="IPR011453">
    <property type="entry name" value="DUF1559"/>
</dbReference>
<evidence type="ECO:0000313" key="3">
    <source>
        <dbReference type="Proteomes" id="UP000324233"/>
    </source>
</evidence>
<name>A0A5B9VVF9_9BACT</name>
<reference evidence="2 3" key="1">
    <citation type="submission" date="2019-08" db="EMBL/GenBank/DDBJ databases">
        <title>Deep-cultivation of Planctomycetes and their phenomic and genomic characterization uncovers novel biology.</title>
        <authorList>
            <person name="Wiegand S."/>
            <person name="Jogler M."/>
            <person name="Boedeker C."/>
            <person name="Pinto D."/>
            <person name="Vollmers J."/>
            <person name="Rivas-Marin E."/>
            <person name="Kohn T."/>
            <person name="Peeters S.H."/>
            <person name="Heuer A."/>
            <person name="Rast P."/>
            <person name="Oberbeckmann S."/>
            <person name="Bunk B."/>
            <person name="Jeske O."/>
            <person name="Meyerdierks A."/>
            <person name="Storesund J.E."/>
            <person name="Kallscheuer N."/>
            <person name="Luecker S."/>
            <person name="Lage O.M."/>
            <person name="Pohl T."/>
            <person name="Merkel B.J."/>
            <person name="Hornburger P."/>
            <person name="Mueller R.-W."/>
            <person name="Bruemmer F."/>
            <person name="Labrenz M."/>
            <person name="Spormann A.M."/>
            <person name="Op den Camp H."/>
            <person name="Overmann J."/>
            <person name="Amann R."/>
            <person name="Jetten M.S.M."/>
            <person name="Mascher T."/>
            <person name="Medema M.H."/>
            <person name="Devos D.P."/>
            <person name="Kaster A.-K."/>
            <person name="Ovreas L."/>
            <person name="Rohde M."/>
            <person name="Galperin M.Y."/>
            <person name="Jogler C."/>
        </authorList>
    </citation>
    <scope>NUCLEOTIDE SEQUENCE [LARGE SCALE GENOMIC DNA]</scope>
    <source>
        <strain evidence="2 3">OJF2</strain>
    </source>
</reference>
<dbReference type="InterPro" id="IPR012902">
    <property type="entry name" value="N_methyl_site"/>
</dbReference>
<dbReference type="SUPFAM" id="SSF54523">
    <property type="entry name" value="Pili subunits"/>
    <property type="match status" value="1"/>
</dbReference>
<dbReference type="EMBL" id="CP042997">
    <property type="protein sequence ID" value="QEH31775.1"/>
    <property type="molecule type" value="Genomic_DNA"/>
</dbReference>
<dbReference type="NCBIfam" id="TIGR02532">
    <property type="entry name" value="IV_pilin_GFxxxE"/>
    <property type="match status" value="1"/>
</dbReference>
<dbReference type="RefSeq" id="WP_148590494.1">
    <property type="nucleotide sequence ID" value="NZ_CP042997.1"/>
</dbReference>